<evidence type="ECO:0000313" key="12">
    <source>
        <dbReference type="Proteomes" id="UP000625711"/>
    </source>
</evidence>
<name>A0A834MIG6_RHYFE</name>
<dbReference type="PANTHER" id="PTHR42643">
    <property type="entry name" value="IONOTROPIC RECEPTOR 20A-RELATED"/>
    <property type="match status" value="1"/>
</dbReference>
<dbReference type="Pfam" id="PF00060">
    <property type="entry name" value="Lig_chan"/>
    <property type="match status" value="1"/>
</dbReference>
<dbReference type="GO" id="GO:0005886">
    <property type="term" value="C:plasma membrane"/>
    <property type="evidence" value="ECO:0007669"/>
    <property type="project" value="UniProtKB-SubCell"/>
</dbReference>
<dbReference type="SUPFAM" id="SSF53850">
    <property type="entry name" value="Periplasmic binding protein-like II"/>
    <property type="match status" value="1"/>
</dbReference>
<comment type="caution">
    <text evidence="11">The sequence shown here is derived from an EMBL/GenBank/DDBJ whole genome shotgun (WGS) entry which is preliminary data.</text>
</comment>
<evidence type="ECO:0000256" key="1">
    <source>
        <dbReference type="ARBA" id="ARBA00004651"/>
    </source>
</evidence>
<dbReference type="Proteomes" id="UP000625711">
    <property type="component" value="Unassembled WGS sequence"/>
</dbReference>
<keyword evidence="6 9" id="KW-0472">Membrane</keyword>
<evidence type="ECO:0000259" key="10">
    <source>
        <dbReference type="Pfam" id="PF00060"/>
    </source>
</evidence>
<keyword evidence="5 9" id="KW-1133">Transmembrane helix</keyword>
<feature type="domain" description="Ionotropic glutamate receptor C-terminal" evidence="10">
    <location>
        <begin position="28"/>
        <end position="257"/>
    </location>
</feature>
<feature type="transmembrane region" description="Helical" evidence="9">
    <location>
        <begin position="65"/>
        <end position="89"/>
    </location>
</feature>
<protein>
    <recommendedName>
        <fullName evidence="10">Ionotropic glutamate receptor C-terminal domain-containing protein</fullName>
    </recommendedName>
</protein>
<evidence type="ECO:0000256" key="2">
    <source>
        <dbReference type="ARBA" id="ARBA00008685"/>
    </source>
</evidence>
<evidence type="ECO:0000256" key="3">
    <source>
        <dbReference type="ARBA" id="ARBA00022475"/>
    </source>
</evidence>
<evidence type="ECO:0000313" key="11">
    <source>
        <dbReference type="EMBL" id="KAF7283576.1"/>
    </source>
</evidence>
<evidence type="ECO:0000256" key="7">
    <source>
        <dbReference type="ARBA" id="ARBA00023170"/>
    </source>
</evidence>
<dbReference type="InterPro" id="IPR001320">
    <property type="entry name" value="Iontro_rcpt_C"/>
</dbReference>
<keyword evidence="7" id="KW-0675">Receptor</keyword>
<reference evidence="11" key="1">
    <citation type="submission" date="2020-08" db="EMBL/GenBank/DDBJ databases">
        <title>Genome sequencing and assembly of the red palm weevil Rhynchophorus ferrugineus.</title>
        <authorList>
            <person name="Dias G.B."/>
            <person name="Bergman C.M."/>
            <person name="Manee M."/>
        </authorList>
    </citation>
    <scope>NUCLEOTIDE SEQUENCE</scope>
    <source>
        <strain evidence="11">AA-2017</strain>
        <tissue evidence="11">Whole larva</tissue>
    </source>
</reference>
<dbReference type="InterPro" id="IPR052192">
    <property type="entry name" value="Insect_Ionotropic_Sensory_Rcpt"/>
</dbReference>
<keyword evidence="4 9" id="KW-0812">Transmembrane</keyword>
<dbReference type="GO" id="GO:0050906">
    <property type="term" value="P:detection of stimulus involved in sensory perception"/>
    <property type="evidence" value="ECO:0007669"/>
    <property type="project" value="UniProtKB-ARBA"/>
</dbReference>
<keyword evidence="12" id="KW-1185">Reference proteome</keyword>
<evidence type="ECO:0000256" key="4">
    <source>
        <dbReference type="ARBA" id="ARBA00022692"/>
    </source>
</evidence>
<accession>A0A834MIG6</accession>
<gene>
    <name evidence="11" type="ORF">GWI33_023368</name>
</gene>
<evidence type="ECO:0000256" key="5">
    <source>
        <dbReference type="ARBA" id="ARBA00022989"/>
    </source>
</evidence>
<dbReference type="PANTHER" id="PTHR42643:SF33">
    <property type="entry name" value="GLUTAMATE RECEPTOR 2-LIKE PROTEIN"/>
    <property type="match status" value="1"/>
</dbReference>
<dbReference type="AlphaFoldDB" id="A0A834MIG6"/>
<comment type="similarity">
    <text evidence="2">Belongs to the glutamate-gated ion channel (TC 1.A.10.1) family.</text>
</comment>
<evidence type="ECO:0000256" key="9">
    <source>
        <dbReference type="SAM" id="Phobius"/>
    </source>
</evidence>
<sequence>MGITTILLLSGLYLALKWEAIYLVKLKIKTHHTNPLSFLDIFILSLEAVCQQGTNIDPFSISARILILLFFLFFMFIFVAYSASILMLLRSQADIRSVSDLLEYKFDVGSINRTFARQFFLGLKDGIFKEVYDRKIRPNNYFELPEGFEKIRTEHFAYLATEAHSSLFNMQKFTNYDVCAYKMIPSFVTEKSYIPVPKNSGYFEVIKIGLLVMHERGIVERAKFRTVRKPICNNNVGNFASIHINDCVYVIYIFFYGTFLSLLILLVENIYKRYLENYILSWTKKAQKDIVDYILINKK</sequence>
<dbReference type="GO" id="GO:0015276">
    <property type="term" value="F:ligand-gated monoatomic ion channel activity"/>
    <property type="evidence" value="ECO:0007669"/>
    <property type="project" value="InterPro"/>
</dbReference>
<dbReference type="Gene3D" id="1.10.287.70">
    <property type="match status" value="1"/>
</dbReference>
<feature type="transmembrane region" description="Helical" evidence="9">
    <location>
        <begin position="249"/>
        <end position="267"/>
    </location>
</feature>
<keyword evidence="3" id="KW-1003">Cell membrane</keyword>
<evidence type="ECO:0000256" key="6">
    <source>
        <dbReference type="ARBA" id="ARBA00023136"/>
    </source>
</evidence>
<comment type="subcellular location">
    <subcellularLocation>
        <location evidence="1">Cell membrane</location>
        <topology evidence="1">Multi-pass membrane protein</topology>
    </subcellularLocation>
</comment>
<organism evidence="11 12">
    <name type="scientific">Rhynchophorus ferrugineus</name>
    <name type="common">Red palm weevil</name>
    <name type="synonym">Curculio ferrugineus</name>
    <dbReference type="NCBI Taxonomy" id="354439"/>
    <lineage>
        <taxon>Eukaryota</taxon>
        <taxon>Metazoa</taxon>
        <taxon>Ecdysozoa</taxon>
        <taxon>Arthropoda</taxon>
        <taxon>Hexapoda</taxon>
        <taxon>Insecta</taxon>
        <taxon>Pterygota</taxon>
        <taxon>Neoptera</taxon>
        <taxon>Endopterygota</taxon>
        <taxon>Coleoptera</taxon>
        <taxon>Polyphaga</taxon>
        <taxon>Cucujiformia</taxon>
        <taxon>Curculionidae</taxon>
        <taxon>Dryophthorinae</taxon>
        <taxon>Rhynchophorus</taxon>
    </lineage>
</organism>
<proteinExistence type="inferred from homology"/>
<dbReference type="OrthoDB" id="6117597at2759"/>
<dbReference type="EMBL" id="JAACXV010000097">
    <property type="protein sequence ID" value="KAF7283576.1"/>
    <property type="molecule type" value="Genomic_DNA"/>
</dbReference>
<evidence type="ECO:0000256" key="8">
    <source>
        <dbReference type="ARBA" id="ARBA00023180"/>
    </source>
</evidence>
<keyword evidence="8" id="KW-0325">Glycoprotein</keyword>